<evidence type="ECO:0008006" key="4">
    <source>
        <dbReference type="Google" id="ProtNLM"/>
    </source>
</evidence>
<dbReference type="Proteomes" id="UP000269721">
    <property type="component" value="Unassembled WGS sequence"/>
</dbReference>
<dbReference type="AlphaFoldDB" id="A0A4P9WH02"/>
<evidence type="ECO:0000313" key="3">
    <source>
        <dbReference type="Proteomes" id="UP000269721"/>
    </source>
</evidence>
<feature type="region of interest" description="Disordered" evidence="1">
    <location>
        <begin position="21"/>
        <end position="59"/>
    </location>
</feature>
<accession>A0A4P9WH02</accession>
<sequence>MHRGGWPAYRDLHLGSREAADARLSSPGHSALQPPRRLKPQEGPSAHPGRARGAPHCSGAHWVPMGRSGAGPSLWPPDGLHLTPMGLGNFTRVGQGQWEGGHPFATSTPPDISSLIEPGPIIAGQALVFGLSPDGPYATLKGLGNFTRVGQGQWEGGHSLQRTTGGQLGEQVPAFSSRSTGRPRLRPRGPGLKGEEGCSKEGPARVMFARDVPVRVQMGVHRSKGAKNLGIRSGDDKEQAFYHRSHTAFPFSSSNSPTMKFFLPILVAAFLAIGEYYGSDGRFDRDPRLAGAGGVSEVAKTLASRTSTVGQGPSQNAKCKKLKPTHAHETEEWETCFMHASPSMLQDGTIAGQPDGRIARFRSPAGSGSELEPPGASSKEIWATVPGSTDVAEAGTTMKFTTIIASIFAIASVGVLAAPVPAPEPGLLDGLLGGLGGGAAKGGAGGGLTALFGSKGKGLALNKARLQVVKGLKDCKKALQAATDANSGAAADATATASLAKISTDVDTADTSVKAIAKNILTLQAPGADLEAQVKSALTDAIATMGTLLPVVNAGTNTDLQSATADLSDALDRTGKAGLQVLADN</sequence>
<evidence type="ECO:0000313" key="2">
    <source>
        <dbReference type="EMBL" id="RKO90668.1"/>
    </source>
</evidence>
<organism evidence="2 3">
    <name type="scientific">Blyttiomyces helicus</name>
    <dbReference type="NCBI Taxonomy" id="388810"/>
    <lineage>
        <taxon>Eukaryota</taxon>
        <taxon>Fungi</taxon>
        <taxon>Fungi incertae sedis</taxon>
        <taxon>Chytridiomycota</taxon>
        <taxon>Chytridiomycota incertae sedis</taxon>
        <taxon>Chytridiomycetes</taxon>
        <taxon>Chytridiomycetes incertae sedis</taxon>
        <taxon>Blyttiomyces</taxon>
    </lineage>
</organism>
<proteinExistence type="predicted"/>
<evidence type="ECO:0000256" key="1">
    <source>
        <dbReference type="SAM" id="MobiDB-lite"/>
    </source>
</evidence>
<reference evidence="3" key="1">
    <citation type="journal article" date="2018" name="Nat. Microbiol.">
        <title>Leveraging single-cell genomics to expand the fungal tree of life.</title>
        <authorList>
            <person name="Ahrendt S.R."/>
            <person name="Quandt C.A."/>
            <person name="Ciobanu D."/>
            <person name="Clum A."/>
            <person name="Salamov A."/>
            <person name="Andreopoulos B."/>
            <person name="Cheng J.F."/>
            <person name="Woyke T."/>
            <person name="Pelin A."/>
            <person name="Henrissat B."/>
            <person name="Reynolds N.K."/>
            <person name="Benny G.L."/>
            <person name="Smith M.E."/>
            <person name="James T.Y."/>
            <person name="Grigoriev I.V."/>
        </authorList>
    </citation>
    <scope>NUCLEOTIDE SEQUENCE [LARGE SCALE GENOMIC DNA]</scope>
</reference>
<name>A0A4P9WH02_9FUNG</name>
<keyword evidence="3" id="KW-1185">Reference proteome</keyword>
<feature type="region of interest" description="Disordered" evidence="1">
    <location>
        <begin position="163"/>
        <end position="199"/>
    </location>
</feature>
<gene>
    <name evidence="2" type="ORF">BDK51DRAFT_44952</name>
</gene>
<feature type="region of interest" description="Disordered" evidence="1">
    <location>
        <begin position="360"/>
        <end position="379"/>
    </location>
</feature>
<protein>
    <recommendedName>
        <fullName evidence="4">Hydrophobic surface binding protein A-domain-containing protein</fullName>
    </recommendedName>
</protein>
<dbReference type="EMBL" id="KZ995440">
    <property type="protein sequence ID" value="RKO90668.1"/>
    <property type="molecule type" value="Genomic_DNA"/>
</dbReference>